<feature type="compositionally biased region" description="Low complexity" evidence="1">
    <location>
        <begin position="116"/>
        <end position="130"/>
    </location>
</feature>
<dbReference type="OrthoDB" id="4161589at2759"/>
<gene>
    <name evidence="2" type="ORF">N7456_004949</name>
</gene>
<reference evidence="2" key="2">
    <citation type="journal article" date="2023" name="IMA Fungus">
        <title>Comparative genomic study of the Penicillium genus elucidates a diverse pangenome and 15 lateral gene transfer events.</title>
        <authorList>
            <person name="Petersen C."/>
            <person name="Sorensen T."/>
            <person name="Nielsen M.R."/>
            <person name="Sondergaard T.E."/>
            <person name="Sorensen J.L."/>
            <person name="Fitzpatrick D.A."/>
            <person name="Frisvad J.C."/>
            <person name="Nielsen K.L."/>
        </authorList>
    </citation>
    <scope>NUCLEOTIDE SEQUENCE</scope>
    <source>
        <strain evidence="2">IBT 30069</strain>
    </source>
</reference>
<dbReference type="AlphaFoldDB" id="A0A9W9FXL4"/>
<evidence type="ECO:0000313" key="2">
    <source>
        <dbReference type="EMBL" id="KAJ5108274.1"/>
    </source>
</evidence>
<dbReference type="EMBL" id="JAPQKH010000003">
    <property type="protein sequence ID" value="KAJ5108274.1"/>
    <property type="molecule type" value="Genomic_DNA"/>
</dbReference>
<feature type="region of interest" description="Disordered" evidence="1">
    <location>
        <begin position="114"/>
        <end position="137"/>
    </location>
</feature>
<evidence type="ECO:0008006" key="4">
    <source>
        <dbReference type="Google" id="ProtNLM"/>
    </source>
</evidence>
<accession>A0A9W9FXL4</accession>
<protein>
    <recommendedName>
        <fullName evidence="4">BZIP domain-containing protein</fullName>
    </recommendedName>
</protein>
<name>A0A9W9FXL4_9EURO</name>
<reference evidence="2" key="1">
    <citation type="submission" date="2022-11" db="EMBL/GenBank/DDBJ databases">
        <authorList>
            <person name="Petersen C."/>
        </authorList>
    </citation>
    <scope>NUCLEOTIDE SEQUENCE</scope>
    <source>
        <strain evidence="2">IBT 30069</strain>
    </source>
</reference>
<dbReference type="Proteomes" id="UP001149165">
    <property type="component" value="Unassembled WGS sequence"/>
</dbReference>
<evidence type="ECO:0000313" key="3">
    <source>
        <dbReference type="Proteomes" id="UP001149165"/>
    </source>
</evidence>
<dbReference type="PANTHER" id="PTHR37012:SF6">
    <property type="entry name" value="BZIP TRANSCRIPTION FACTOR"/>
    <property type="match status" value="1"/>
</dbReference>
<dbReference type="InterPro" id="IPR021833">
    <property type="entry name" value="DUF3425"/>
</dbReference>
<dbReference type="Pfam" id="PF11905">
    <property type="entry name" value="DUF3425"/>
    <property type="match status" value="1"/>
</dbReference>
<dbReference type="CDD" id="cd14688">
    <property type="entry name" value="bZIP_YAP"/>
    <property type="match status" value="1"/>
</dbReference>
<keyword evidence="3" id="KW-1185">Reference proteome</keyword>
<proteinExistence type="predicted"/>
<sequence length="345" mass="39769">MAELSAAEKKRLRDRRAQQNLRDKKLRHQANLEEKVAHCEQYHNENGVQELLQIITDLRKQNDTHVARHESLKHLMTFWDKDTQGAGNSNLWPSPGSIATESTAQTTLERIPILNTSPTAASPTLPTRPRSLASAASGWDKPPLYSDDFSDPKTLYCAWFAYPEQVASCPDNLSPLQILYGDHANMLANMIHLRIERRPVRDPEKLAMGWVMYHFSRWIVAPSPETYEQIPMCFRPTEDQMTTPHPLALSWIPWPKVRLNVIRQWQIYKMDQESLFGLLSCCVKIRWPWGVKILERDSRNELCIKPAFLELFMKEEGWGVTPEFISRFPQLMTGVDVSSIVFTIS</sequence>
<organism evidence="2 3">
    <name type="scientific">Penicillium angulare</name>
    <dbReference type="NCBI Taxonomy" id="116970"/>
    <lineage>
        <taxon>Eukaryota</taxon>
        <taxon>Fungi</taxon>
        <taxon>Dikarya</taxon>
        <taxon>Ascomycota</taxon>
        <taxon>Pezizomycotina</taxon>
        <taxon>Eurotiomycetes</taxon>
        <taxon>Eurotiomycetidae</taxon>
        <taxon>Eurotiales</taxon>
        <taxon>Aspergillaceae</taxon>
        <taxon>Penicillium</taxon>
    </lineage>
</organism>
<evidence type="ECO:0000256" key="1">
    <source>
        <dbReference type="SAM" id="MobiDB-lite"/>
    </source>
</evidence>
<dbReference type="PANTHER" id="PTHR37012">
    <property type="entry name" value="B-ZIP TRANSCRIPTION FACTOR (EUROFUNG)-RELATED"/>
    <property type="match status" value="1"/>
</dbReference>
<comment type="caution">
    <text evidence="2">The sequence shown here is derived from an EMBL/GenBank/DDBJ whole genome shotgun (WGS) entry which is preliminary data.</text>
</comment>
<feature type="region of interest" description="Disordered" evidence="1">
    <location>
        <begin position="1"/>
        <end position="20"/>
    </location>
</feature>